<organism evidence="3 4">
    <name type="scientific">Amycolatopsis suaedae</name>
    <dbReference type="NCBI Taxonomy" id="2510978"/>
    <lineage>
        <taxon>Bacteria</taxon>
        <taxon>Bacillati</taxon>
        <taxon>Actinomycetota</taxon>
        <taxon>Actinomycetes</taxon>
        <taxon>Pseudonocardiales</taxon>
        <taxon>Pseudonocardiaceae</taxon>
        <taxon>Amycolatopsis</taxon>
    </lineage>
</organism>
<dbReference type="RefSeq" id="WP_130477034.1">
    <property type="nucleotide sequence ID" value="NZ_SFCC01000010.1"/>
</dbReference>
<evidence type="ECO:0000256" key="2">
    <source>
        <dbReference type="SAM" id="Phobius"/>
    </source>
</evidence>
<dbReference type="InterPro" id="IPR036689">
    <property type="entry name" value="ESAT-6-like_sf"/>
</dbReference>
<dbReference type="SUPFAM" id="SSF140453">
    <property type="entry name" value="EsxAB dimer-like"/>
    <property type="match status" value="1"/>
</dbReference>
<sequence length="375" mass="41029">MGFKVDPEALDRCSKLLDRYGDHAREVGSFLSTETSMDAHEEGVLSILFSAHGNAIRGMNERTDLMRDIGTDSARTMSSVAEDYRFRDGEGAAELDAILEGGSPKPLTNDSASVSDGTRNFEDRADPVSALEVGKGYQPGGFDNEACDWIDKKARELTDAVSLAYYARLWVKELMDGYFGWKGDPIDWVIELFAGEWKEWGKCASALEACGEAVERMATNVKYVPEGLAHTWAGNAADAALEYFQKLHSATKTESEAFTALAEFYKWQTEGIYDTQQMLNDLINFLLDIVADLILAAGIGLVTGGIGLAAAAPLLAKIMVVVSAIASGVTTTLNTARMFEHAVKFFDLPDMPDCELDNLNKKGEDPAYQKPERRS</sequence>
<evidence type="ECO:0000256" key="1">
    <source>
        <dbReference type="SAM" id="MobiDB-lite"/>
    </source>
</evidence>
<dbReference type="OrthoDB" id="3692598at2"/>
<proteinExistence type="predicted"/>
<feature type="compositionally biased region" description="Polar residues" evidence="1">
    <location>
        <begin position="106"/>
        <end position="118"/>
    </location>
</feature>
<reference evidence="3 4" key="1">
    <citation type="submission" date="2019-02" db="EMBL/GenBank/DDBJ databases">
        <title>Draft genome sequence of Amycolatopsis sp. 8-3EHSu isolated from roots of Suaeda maritima.</title>
        <authorList>
            <person name="Duangmal K."/>
            <person name="Chantavorakit T."/>
        </authorList>
    </citation>
    <scope>NUCLEOTIDE SEQUENCE [LARGE SCALE GENOMIC DNA]</scope>
    <source>
        <strain evidence="3 4">8-3EHSu</strain>
    </source>
</reference>
<accession>A0A4Q7J375</accession>
<evidence type="ECO:0008006" key="5">
    <source>
        <dbReference type="Google" id="ProtNLM"/>
    </source>
</evidence>
<feature type="transmembrane region" description="Helical" evidence="2">
    <location>
        <begin position="285"/>
        <end position="308"/>
    </location>
</feature>
<protein>
    <recommendedName>
        <fullName evidence="5">WXG100 family type VII secretion target</fullName>
    </recommendedName>
</protein>
<feature type="region of interest" description="Disordered" evidence="1">
    <location>
        <begin position="100"/>
        <end position="121"/>
    </location>
</feature>
<keyword evidence="2" id="KW-0812">Transmembrane</keyword>
<keyword evidence="4" id="KW-1185">Reference proteome</keyword>
<dbReference type="AlphaFoldDB" id="A0A4Q7J375"/>
<evidence type="ECO:0000313" key="3">
    <source>
        <dbReference type="EMBL" id="RZQ61941.1"/>
    </source>
</evidence>
<comment type="caution">
    <text evidence="3">The sequence shown here is derived from an EMBL/GenBank/DDBJ whole genome shotgun (WGS) entry which is preliminary data.</text>
</comment>
<name>A0A4Q7J375_9PSEU</name>
<dbReference type="EMBL" id="SFCC01000010">
    <property type="protein sequence ID" value="RZQ61941.1"/>
    <property type="molecule type" value="Genomic_DNA"/>
</dbReference>
<keyword evidence="2" id="KW-1133">Transmembrane helix</keyword>
<gene>
    <name evidence="3" type="ORF">EWH70_20220</name>
</gene>
<keyword evidence="2" id="KW-0472">Membrane</keyword>
<evidence type="ECO:0000313" key="4">
    <source>
        <dbReference type="Proteomes" id="UP000292003"/>
    </source>
</evidence>
<dbReference type="Proteomes" id="UP000292003">
    <property type="component" value="Unassembled WGS sequence"/>
</dbReference>